<dbReference type="InterPro" id="IPR010559">
    <property type="entry name" value="Sig_transdc_His_kin_internal"/>
</dbReference>
<comment type="caution">
    <text evidence="9">The sequence shown here is derived from an EMBL/GenBank/DDBJ whole genome shotgun (WGS) entry which is preliminary data.</text>
</comment>
<dbReference type="EMBL" id="JAAIKC010000018">
    <property type="protein sequence ID" value="NEW09461.1"/>
    <property type="molecule type" value="Genomic_DNA"/>
</dbReference>
<feature type="transmembrane region" description="Helical" evidence="7">
    <location>
        <begin position="287"/>
        <end position="311"/>
    </location>
</feature>
<keyword evidence="7" id="KW-1133">Transmembrane helix</keyword>
<dbReference type="InterPro" id="IPR003660">
    <property type="entry name" value="HAMP_dom"/>
</dbReference>
<feature type="domain" description="HAMP" evidence="8">
    <location>
        <begin position="312"/>
        <end position="364"/>
    </location>
</feature>
<evidence type="ECO:0000256" key="7">
    <source>
        <dbReference type="SAM" id="Phobius"/>
    </source>
</evidence>
<keyword evidence="2" id="KW-1003">Cell membrane</keyword>
<dbReference type="Gene3D" id="6.10.340.10">
    <property type="match status" value="1"/>
</dbReference>
<dbReference type="PANTHER" id="PTHR34220:SF7">
    <property type="entry name" value="SENSOR HISTIDINE KINASE YPDA"/>
    <property type="match status" value="1"/>
</dbReference>
<dbReference type="Gene3D" id="3.30.450.20">
    <property type="entry name" value="PAS domain"/>
    <property type="match status" value="1"/>
</dbReference>
<evidence type="ECO:0000259" key="8">
    <source>
        <dbReference type="PROSITE" id="PS50885"/>
    </source>
</evidence>
<proteinExistence type="predicted"/>
<evidence type="ECO:0000256" key="5">
    <source>
        <dbReference type="ARBA" id="ARBA00022777"/>
    </source>
</evidence>
<gene>
    <name evidence="9" type="ORF">GK047_26315</name>
</gene>
<dbReference type="InterPro" id="IPR036890">
    <property type="entry name" value="HATPase_C_sf"/>
</dbReference>
<dbReference type="Gene3D" id="3.30.565.10">
    <property type="entry name" value="Histidine kinase-like ATPase, C-terminal domain"/>
    <property type="match status" value="1"/>
</dbReference>
<sequence length="598" mass="67463">MKRWIAKSLKRKLSLLILFAVILPLLSTGVVSYRIATSVTEDKAKQSGMNTLRQIMDKLDFVTQDVENMSIFIIGQKDIQTYLTNSEGDVNSYSQIVGTLWNLSYSKKYISNITITPKNSSPVLSTTTITNSGLYPLLQQNESVYKSAAKWWSPLYANQTSDGPKRIISLVRPIRDTNTFKTIGTLAISLDQAEIERYVVEAGWEHSGFVLLLDQYNNIIAGGDPVWLGRSAAEMFPSLGNLQNPSGILSLAFDNQRHTLLYNAIPKLDWKLVGFIPTHIYQAQNGYVLTVTAVAIGIALLITIVMVLYFFQWVTKPLIKLTKYLKDLNPDDTIPTYEVKSTDEVGLLVHSYNKLSERIGRLKDQVQLNEAMKKEADILALQAQINPHFLYNTLSSIHWIALMNKDRQIAEMVGALSDFLRFSLNKGEEFCVVQQEVSHAQNYAYIQAIRFPEQFEIEFFMDPGMLQIPMLKLLLQPLIENSLIHGIQKKKSKGNIYVHGELQEDRMKFVVEDTGIGMEESKLYDIQQQLALANRQMGLLDEAAKERKKTITSYGLINVHRRLLLHYGIHAGLEVDSTSGAGTRITFSIPLSKGETSL</sequence>
<dbReference type="GO" id="GO:0005886">
    <property type="term" value="C:plasma membrane"/>
    <property type="evidence" value="ECO:0007669"/>
    <property type="project" value="UniProtKB-SubCell"/>
</dbReference>
<dbReference type="PROSITE" id="PS50885">
    <property type="entry name" value="HAMP"/>
    <property type="match status" value="1"/>
</dbReference>
<dbReference type="InterPro" id="IPR050640">
    <property type="entry name" value="Bact_2-comp_sensor_kinase"/>
</dbReference>
<evidence type="ECO:0000256" key="6">
    <source>
        <dbReference type="ARBA" id="ARBA00023136"/>
    </source>
</evidence>
<dbReference type="RefSeq" id="WP_163953337.1">
    <property type="nucleotide sequence ID" value="NZ_JAAIKC010000018.1"/>
</dbReference>
<evidence type="ECO:0000256" key="2">
    <source>
        <dbReference type="ARBA" id="ARBA00022475"/>
    </source>
</evidence>
<dbReference type="GO" id="GO:0000155">
    <property type="term" value="F:phosphorelay sensor kinase activity"/>
    <property type="evidence" value="ECO:0007669"/>
    <property type="project" value="InterPro"/>
</dbReference>
<keyword evidence="5 9" id="KW-0418">Kinase</keyword>
<keyword evidence="3" id="KW-0597">Phosphoprotein</keyword>
<accession>A0A6G4A6L1</accession>
<dbReference type="SUPFAM" id="SSF158472">
    <property type="entry name" value="HAMP domain-like"/>
    <property type="match status" value="1"/>
</dbReference>
<keyword evidence="7" id="KW-0812">Transmembrane</keyword>
<dbReference type="Pfam" id="PF06580">
    <property type="entry name" value="His_kinase"/>
    <property type="match status" value="1"/>
</dbReference>
<comment type="subcellular location">
    <subcellularLocation>
        <location evidence="1">Cell membrane</location>
        <topology evidence="1">Multi-pass membrane protein</topology>
    </subcellularLocation>
</comment>
<keyword evidence="6 7" id="KW-0472">Membrane</keyword>
<reference evidence="9" key="1">
    <citation type="submission" date="2020-02" db="EMBL/GenBank/DDBJ databases">
        <authorList>
            <person name="Shen X.-R."/>
            <person name="Zhang Y.-X."/>
        </authorList>
    </citation>
    <scope>NUCLEOTIDE SEQUENCE</scope>
    <source>
        <strain evidence="9">SYP-B3998</strain>
    </source>
</reference>
<dbReference type="InterPro" id="IPR003594">
    <property type="entry name" value="HATPase_dom"/>
</dbReference>
<evidence type="ECO:0000313" key="9">
    <source>
        <dbReference type="EMBL" id="NEW09461.1"/>
    </source>
</evidence>
<dbReference type="Pfam" id="PF02518">
    <property type="entry name" value="HATPase_c"/>
    <property type="match status" value="1"/>
</dbReference>
<dbReference type="PANTHER" id="PTHR34220">
    <property type="entry name" value="SENSOR HISTIDINE KINASE YPDA"/>
    <property type="match status" value="1"/>
</dbReference>
<evidence type="ECO:0000256" key="1">
    <source>
        <dbReference type="ARBA" id="ARBA00004651"/>
    </source>
</evidence>
<dbReference type="AlphaFoldDB" id="A0A6G4A6L1"/>
<name>A0A6G4A6L1_9BACL</name>
<keyword evidence="4" id="KW-0808">Transferase</keyword>
<evidence type="ECO:0000256" key="4">
    <source>
        <dbReference type="ARBA" id="ARBA00022679"/>
    </source>
</evidence>
<organism evidence="9">
    <name type="scientific">Paenibacillus sp. SYP-B3998</name>
    <dbReference type="NCBI Taxonomy" id="2678564"/>
    <lineage>
        <taxon>Bacteria</taxon>
        <taxon>Bacillati</taxon>
        <taxon>Bacillota</taxon>
        <taxon>Bacilli</taxon>
        <taxon>Bacillales</taxon>
        <taxon>Paenibacillaceae</taxon>
        <taxon>Paenibacillus</taxon>
    </lineage>
</organism>
<evidence type="ECO:0000256" key="3">
    <source>
        <dbReference type="ARBA" id="ARBA00022553"/>
    </source>
</evidence>
<dbReference type="SUPFAM" id="SSF55874">
    <property type="entry name" value="ATPase domain of HSP90 chaperone/DNA topoisomerase II/histidine kinase"/>
    <property type="match status" value="1"/>
</dbReference>
<protein>
    <submittedName>
        <fullName evidence="9">Sensor histidine kinase</fullName>
    </submittedName>
</protein>
<dbReference type="SMART" id="SM00387">
    <property type="entry name" value="HATPase_c"/>
    <property type="match status" value="1"/>
</dbReference>